<dbReference type="GO" id="GO:0008104">
    <property type="term" value="P:intracellular protein localization"/>
    <property type="evidence" value="ECO:0007669"/>
    <property type="project" value="TreeGrafter"/>
</dbReference>
<feature type="domain" description="BBS7 helical hairpin" evidence="2">
    <location>
        <begin position="621"/>
        <end position="734"/>
    </location>
</feature>
<evidence type="ECO:0000313" key="7">
    <source>
        <dbReference type="Proteomes" id="UP000007875"/>
    </source>
</evidence>
<evidence type="ECO:0000259" key="3">
    <source>
        <dbReference type="Pfam" id="PF23360"/>
    </source>
</evidence>
<dbReference type="GO" id="GO:0060271">
    <property type="term" value="P:cilium assembly"/>
    <property type="evidence" value="ECO:0007669"/>
    <property type="project" value="TreeGrafter"/>
</dbReference>
<keyword evidence="7" id="KW-1185">Reference proteome</keyword>
<evidence type="ECO:0000259" key="2">
    <source>
        <dbReference type="Pfam" id="PF23349"/>
    </source>
</evidence>
<reference evidence="7" key="1">
    <citation type="submission" date="2003-08" db="EMBL/GenBank/DDBJ databases">
        <authorList>
            <person name="Birren B."/>
            <person name="Nusbaum C."/>
            <person name="Abebe A."/>
            <person name="Abouelleil A."/>
            <person name="Adekoya E."/>
            <person name="Ait-zahra M."/>
            <person name="Allen N."/>
            <person name="Allen T."/>
            <person name="An P."/>
            <person name="Anderson M."/>
            <person name="Anderson S."/>
            <person name="Arachchi H."/>
            <person name="Armbruster J."/>
            <person name="Bachantsang P."/>
            <person name="Baldwin J."/>
            <person name="Barry A."/>
            <person name="Bayul T."/>
            <person name="Blitshsteyn B."/>
            <person name="Bloom T."/>
            <person name="Blye J."/>
            <person name="Boguslavskiy L."/>
            <person name="Borowsky M."/>
            <person name="Boukhgalter B."/>
            <person name="Brunache A."/>
            <person name="Butler J."/>
            <person name="Calixte N."/>
            <person name="Calvo S."/>
            <person name="Camarata J."/>
            <person name="Campo K."/>
            <person name="Chang J."/>
            <person name="Cheshatsang Y."/>
            <person name="Citroen M."/>
            <person name="Collymore A."/>
            <person name="Considine T."/>
            <person name="Cook A."/>
            <person name="Cooke P."/>
            <person name="Corum B."/>
            <person name="Cuomo C."/>
            <person name="David R."/>
            <person name="Dawoe T."/>
            <person name="Degray S."/>
            <person name="Dodge S."/>
            <person name="Dooley K."/>
            <person name="Dorje P."/>
            <person name="Dorjee K."/>
            <person name="Dorris L."/>
            <person name="Duffey N."/>
            <person name="Dupes A."/>
            <person name="Elkins T."/>
            <person name="Engels R."/>
            <person name="Erickson J."/>
            <person name="Farina A."/>
            <person name="Faro S."/>
            <person name="Ferreira P."/>
            <person name="Fischer H."/>
            <person name="Fitzgerald M."/>
            <person name="Foley K."/>
            <person name="Gage D."/>
            <person name="Galagan J."/>
            <person name="Gearin G."/>
            <person name="Gnerre S."/>
            <person name="Gnirke A."/>
            <person name="Goyette A."/>
            <person name="Graham J."/>
            <person name="Grandbois E."/>
            <person name="Gyaltsen K."/>
            <person name="Hafez N."/>
            <person name="Hagopian D."/>
            <person name="Hagos B."/>
            <person name="Hall J."/>
            <person name="Hatcher B."/>
            <person name="Heller A."/>
            <person name="Higgins H."/>
            <person name="Honan T."/>
            <person name="Horn A."/>
            <person name="Houde N."/>
            <person name="Hughes L."/>
            <person name="Hulme W."/>
            <person name="Husby E."/>
            <person name="Iliev I."/>
            <person name="Jaffe D."/>
            <person name="Jones C."/>
            <person name="Kamal M."/>
            <person name="Kamat A."/>
            <person name="Kamvysselis M."/>
            <person name="Karlsson E."/>
            <person name="Kells C."/>
            <person name="Kieu A."/>
            <person name="Kisner P."/>
            <person name="Kodira C."/>
            <person name="Kulbokas E."/>
            <person name="Labutti K."/>
            <person name="Lama D."/>
            <person name="Landers T."/>
            <person name="Leger J."/>
            <person name="Levine S."/>
            <person name="Lewis D."/>
            <person name="Lewis T."/>
            <person name="Lindblad-toh K."/>
            <person name="Liu X."/>
            <person name="Lokyitsang T."/>
            <person name="Lokyitsang Y."/>
            <person name="Lucien O."/>
            <person name="Lui A."/>
            <person name="Ma L.J."/>
            <person name="Mabbitt R."/>
            <person name="Macdonald J."/>
            <person name="Maclean C."/>
            <person name="Major J."/>
            <person name="Manning J."/>
            <person name="Marabella R."/>
            <person name="Maru K."/>
            <person name="Matthews C."/>
            <person name="Mauceli E."/>
            <person name="Mccarthy M."/>
            <person name="Mcdonough S."/>
            <person name="Mcghee T."/>
            <person name="Meldrim J."/>
            <person name="Meneus L."/>
            <person name="Mesirov J."/>
            <person name="Mihalev A."/>
            <person name="Mihova T."/>
            <person name="Mikkelsen T."/>
            <person name="Mlenga V."/>
            <person name="Moru K."/>
            <person name="Mozes J."/>
            <person name="Mulrain L."/>
            <person name="Munson G."/>
            <person name="Naylor J."/>
            <person name="Newes C."/>
            <person name="Nguyen C."/>
            <person name="Nguyen N."/>
            <person name="Nguyen T."/>
            <person name="Nicol R."/>
            <person name="Nielsen C."/>
            <person name="Nizzari M."/>
            <person name="Norbu C."/>
            <person name="Norbu N."/>
            <person name="O'donnell P."/>
            <person name="Okoawo O."/>
            <person name="O'leary S."/>
            <person name="Omotosho B."/>
            <person name="O'neill K."/>
            <person name="Osman S."/>
            <person name="Parker S."/>
            <person name="Perrin D."/>
            <person name="Phunkhang P."/>
            <person name="Piqani B."/>
            <person name="Purcell S."/>
            <person name="Rachupka T."/>
            <person name="Ramasamy U."/>
            <person name="Rameau R."/>
            <person name="Ray V."/>
            <person name="Raymond C."/>
            <person name="Retta R."/>
            <person name="Richardson S."/>
            <person name="Rise C."/>
            <person name="Rodriguez J."/>
            <person name="Rogers J."/>
            <person name="Rogov P."/>
            <person name="Rutman M."/>
            <person name="Schupbach R."/>
            <person name="Seaman C."/>
            <person name="Settipalli S."/>
            <person name="Sharpe T."/>
            <person name="Sheridan J."/>
            <person name="Sherpa N."/>
            <person name="Shi J."/>
            <person name="Smirnov S."/>
            <person name="Smith C."/>
            <person name="Sougnez C."/>
            <person name="Spencer B."/>
            <person name="Stalker J."/>
            <person name="Stange-thomann N."/>
            <person name="Stavropoulos S."/>
            <person name="Stetson K."/>
            <person name="Stone C."/>
            <person name="Stone S."/>
            <person name="Stubbs M."/>
            <person name="Talamas J."/>
            <person name="Tchuinga P."/>
            <person name="Tenzing P."/>
            <person name="Tesfaye S."/>
            <person name="Theodore J."/>
            <person name="Thoulutsang Y."/>
            <person name="Topham K."/>
            <person name="Towey S."/>
            <person name="Tsamla T."/>
            <person name="Tsomo N."/>
            <person name="Vallee D."/>
            <person name="Vassiliev H."/>
            <person name="Venkataraman V."/>
            <person name="Vinson J."/>
            <person name="Vo A."/>
            <person name="Wade C."/>
            <person name="Wang S."/>
            <person name="Wangchuk T."/>
            <person name="Wangdi T."/>
            <person name="Whittaker C."/>
            <person name="Wilkinson J."/>
            <person name="Wu Y."/>
            <person name="Wyman D."/>
            <person name="Yadav S."/>
            <person name="Yang S."/>
            <person name="Yang X."/>
            <person name="Yeager S."/>
            <person name="Yee E."/>
            <person name="Young G."/>
            <person name="Zainoun J."/>
            <person name="Zembeck L."/>
            <person name="Zimmer A."/>
            <person name="Zody M."/>
            <person name="Lander E."/>
        </authorList>
    </citation>
    <scope>NUCLEOTIDE SEQUENCE [LARGE SCALE GENOMIC DNA]</scope>
</reference>
<dbReference type="eggNOG" id="ENOG502QPS5">
    <property type="taxonomic scope" value="Eukaryota"/>
</dbReference>
<dbReference type="InterPro" id="IPR056333">
    <property type="entry name" value="BBS7_pf_dom"/>
</dbReference>
<dbReference type="STRING" id="51511.ENSCSAVP00000000599"/>
<dbReference type="GO" id="GO:0005930">
    <property type="term" value="C:axoneme"/>
    <property type="evidence" value="ECO:0007669"/>
    <property type="project" value="TreeGrafter"/>
</dbReference>
<dbReference type="PANTHER" id="PTHR16074:SF4">
    <property type="entry name" value="BARDET-BIEDL SYNDROME 7 PROTEIN"/>
    <property type="match status" value="1"/>
</dbReference>
<dbReference type="AlphaFoldDB" id="H2Y5K1"/>
<dbReference type="GO" id="GO:0043005">
    <property type="term" value="C:neuron projection"/>
    <property type="evidence" value="ECO:0007669"/>
    <property type="project" value="TreeGrafter"/>
</dbReference>
<dbReference type="Ensembl" id="ENSCSAVT00000000606.1">
    <property type="protein sequence ID" value="ENSCSAVP00000000599.1"/>
    <property type="gene ID" value="ENSCSAVG00000000334.1"/>
</dbReference>
<dbReference type="GO" id="GO:0036064">
    <property type="term" value="C:ciliary basal body"/>
    <property type="evidence" value="ECO:0007669"/>
    <property type="project" value="TreeGrafter"/>
</dbReference>
<feature type="domain" description="BBS7 platform" evidence="4">
    <location>
        <begin position="516"/>
        <end position="618"/>
    </location>
</feature>
<evidence type="ECO:0000259" key="4">
    <source>
        <dbReference type="Pfam" id="PF23361"/>
    </source>
</evidence>
<dbReference type="Pfam" id="PF23743">
    <property type="entry name" value="Beta-prop_BBS7"/>
    <property type="match status" value="1"/>
</dbReference>
<name>H2Y5K1_CIOSA</name>
<evidence type="ECO:0000259" key="5">
    <source>
        <dbReference type="Pfam" id="PF23743"/>
    </source>
</evidence>
<dbReference type="GeneTree" id="ENSGT00390000012346"/>
<dbReference type="InterPro" id="IPR056335">
    <property type="entry name" value="BBS7_hairpin"/>
</dbReference>
<dbReference type="InParanoid" id="H2Y5K1"/>
<evidence type="ECO:0008006" key="8">
    <source>
        <dbReference type="Google" id="ProtNLM"/>
    </source>
</evidence>
<dbReference type="OMA" id="KGEGCFK"/>
<sequence length="737" mass="83156">MELDLDVVDYIQVAVTDKKCMTILPNNDKRRVTQKVVVGDKNGVLQCFGIKKRDVNSIFKLLPGPPISSIQLGGALGTPQDKIFVASGSDIRGYSRKGKKFLDFNSNLTEAVANLWISGSDLIVGGQYVFNHFSDCVDQGYYLASDKINDIMCFPVNRKEGDGLTTVLACNDHVLRRWEREMVYRDRGWKTRPRLTQRVSVTVLLTCIRSLGTIPIIMFSLISSFCEQPIYNWEIPNESNYGGVSCLSHYDITGDGVPELIVGRDDGRVEILSYDAADEPTLRFSHNFNESVTAVQGGVVGSLGFEEVVVSTYSGWVTGLTTEHLQKKVSGNFHAGGTANAQDLVFDEETERKLETLRSEVELLQQQVENERTKHMQRTSKAVAANSNEMTHAPTFHVNDRFVLSPSDSSYKLSIEVQTAIDHIVLQSDVPIDLLDVESTSAVVSYTKNPPNPDGTPNADNFLLATYRCQANTTRLEVTVRSIEGQYGHLQAYIVPRLQPKTCVLRRYPIKPLSLHQRVHDIDESRAMSSLKLIGQFSLPEVHSWFVKCLPDLPDRTPTGDTATLHFRNIFLETQLVCTYRKGEAQVFSDNISTISILKDYLSREATLKKIALNIQYEVNDASMRGAIQLFHPKLDEQLMLAKKVQLLDALQELQTHEGNMEFLAPEYQQILEDGEDLKIKFKKQPARLERLYGMVTDLFIDKYKFKGINVKQKIPQLLETLDNYDQESLIEFFQQT</sequence>
<protein>
    <recommendedName>
        <fullName evidence="8">Bardet-Biedl syndrome 7 protein homolog</fullName>
    </recommendedName>
</protein>
<dbReference type="GO" id="GO:0016020">
    <property type="term" value="C:membrane"/>
    <property type="evidence" value="ECO:0007669"/>
    <property type="project" value="TreeGrafter"/>
</dbReference>
<dbReference type="Proteomes" id="UP000007875">
    <property type="component" value="Unassembled WGS sequence"/>
</dbReference>
<feature type="domain" description="BBS7 beta-propeller" evidence="5">
    <location>
        <begin position="21"/>
        <end position="322"/>
    </location>
</feature>
<keyword evidence="1" id="KW-0175">Coiled coil</keyword>
<dbReference type="Pfam" id="PF23349">
    <property type="entry name" value="BBS7_hp"/>
    <property type="match status" value="1"/>
</dbReference>
<dbReference type="Pfam" id="PF23361">
    <property type="entry name" value="BBS7_pf"/>
    <property type="match status" value="1"/>
</dbReference>
<accession>H2Y5K1</accession>
<evidence type="ECO:0000256" key="1">
    <source>
        <dbReference type="SAM" id="Coils"/>
    </source>
</evidence>
<proteinExistence type="predicted"/>
<feature type="domain" description="BBS7 GAE" evidence="3">
    <location>
        <begin position="394"/>
        <end position="508"/>
    </location>
</feature>
<dbReference type="GO" id="GO:0034464">
    <property type="term" value="C:BBSome"/>
    <property type="evidence" value="ECO:0007669"/>
    <property type="project" value="TreeGrafter"/>
</dbReference>
<evidence type="ECO:0000313" key="6">
    <source>
        <dbReference type="Ensembl" id="ENSCSAVP00000000599.1"/>
    </source>
</evidence>
<reference evidence="6" key="2">
    <citation type="submission" date="2025-08" db="UniProtKB">
        <authorList>
            <consortium name="Ensembl"/>
        </authorList>
    </citation>
    <scope>IDENTIFICATION</scope>
</reference>
<dbReference type="InterPro" id="IPR056334">
    <property type="entry name" value="BBS7_GAE_dom"/>
</dbReference>
<feature type="coiled-coil region" evidence="1">
    <location>
        <begin position="347"/>
        <end position="374"/>
    </location>
</feature>
<dbReference type="FunCoup" id="H2Y5K1">
    <property type="interactions" value="19"/>
</dbReference>
<reference evidence="6" key="3">
    <citation type="submission" date="2025-09" db="UniProtKB">
        <authorList>
            <consortium name="Ensembl"/>
        </authorList>
    </citation>
    <scope>IDENTIFICATION</scope>
</reference>
<dbReference type="PANTHER" id="PTHR16074">
    <property type="entry name" value="BARDET-BIEDL SYNDROME 7 PROTEIN"/>
    <property type="match status" value="1"/>
</dbReference>
<dbReference type="InterPro" id="IPR056332">
    <property type="entry name" value="Beta-prop_BBS7"/>
</dbReference>
<organism evidence="6 7">
    <name type="scientific">Ciona savignyi</name>
    <name type="common">Pacific transparent sea squirt</name>
    <dbReference type="NCBI Taxonomy" id="51511"/>
    <lineage>
        <taxon>Eukaryota</taxon>
        <taxon>Metazoa</taxon>
        <taxon>Chordata</taxon>
        <taxon>Tunicata</taxon>
        <taxon>Ascidiacea</taxon>
        <taxon>Phlebobranchia</taxon>
        <taxon>Cionidae</taxon>
        <taxon>Ciona</taxon>
    </lineage>
</organism>
<dbReference type="Pfam" id="PF23360">
    <property type="entry name" value="BBS7_GAE"/>
    <property type="match status" value="1"/>
</dbReference>